<keyword evidence="3" id="KW-1185">Reference proteome</keyword>
<evidence type="ECO:0000313" key="2">
    <source>
        <dbReference type="EMBL" id="MEN0642842.1"/>
    </source>
</evidence>
<evidence type="ECO:0000259" key="1">
    <source>
        <dbReference type="Pfam" id="PF12671"/>
    </source>
</evidence>
<dbReference type="RefSeq" id="WP_343129881.1">
    <property type="nucleotide sequence ID" value="NZ_JBCITK010000001.1"/>
</dbReference>
<dbReference type="PANTHER" id="PTHR40032:SF1">
    <property type="entry name" value="EXPORTED PROTEIN"/>
    <property type="match status" value="1"/>
</dbReference>
<dbReference type="PANTHER" id="PTHR40032">
    <property type="entry name" value="EXPORTED PROTEIN-RELATED"/>
    <property type="match status" value="1"/>
</dbReference>
<gene>
    <name evidence="2" type="ORF">MKY91_06760</name>
</gene>
<name>A0ABU9VGV4_9BACI</name>
<organism evidence="2 3">
    <name type="scientific">Alkalicoccobacillus gibsonii</name>
    <dbReference type="NCBI Taxonomy" id="79881"/>
    <lineage>
        <taxon>Bacteria</taxon>
        <taxon>Bacillati</taxon>
        <taxon>Bacillota</taxon>
        <taxon>Bacilli</taxon>
        <taxon>Bacillales</taxon>
        <taxon>Bacillaceae</taxon>
        <taxon>Alkalicoccobacillus</taxon>
    </lineage>
</organism>
<dbReference type="Proteomes" id="UP001418796">
    <property type="component" value="Unassembled WGS sequence"/>
</dbReference>
<dbReference type="Pfam" id="PF12671">
    <property type="entry name" value="Amidase_6"/>
    <property type="match status" value="1"/>
</dbReference>
<sequence length="294" mass="34389">MDQSIVNAIHQLAKNRNQSFIDPALYQPTDLMRGRDALDRRQVRLVHSKAAGDIVRVQRIADQTIVDYVVQYEWLIKQKDQLYVEERQERRRAQLRAGDVEIDEEMMLDEQELDPTSPLLPNVVEELDESRQKSRYNRRAAVRYAERWWNDYNPDYNRFTDNCTNFISQCLYAGGAPMNRTGQKSKGWWTDGASWSLSWTVAHSLRWYLSGSSKGLKGEEKETASELEPGDVICYDFTGDGRWQHTTIVVAKDENNEPLVNAQTVNSRMRYWTYEDSTAWTPEIKYKFFKIVVI</sequence>
<evidence type="ECO:0000313" key="3">
    <source>
        <dbReference type="Proteomes" id="UP001418796"/>
    </source>
</evidence>
<proteinExistence type="predicted"/>
<accession>A0ABU9VGV4</accession>
<reference evidence="2 3" key="1">
    <citation type="submission" date="2024-03" db="EMBL/GenBank/DDBJ databases">
        <title>Bacilli Hybrid Assemblies.</title>
        <authorList>
            <person name="Kovac J."/>
        </authorList>
    </citation>
    <scope>NUCLEOTIDE SEQUENCE [LARGE SCALE GENOMIC DNA]</scope>
    <source>
        <strain evidence="2 3">FSL R7-0666</strain>
    </source>
</reference>
<dbReference type="EMBL" id="JBCITK010000001">
    <property type="protein sequence ID" value="MEN0642842.1"/>
    <property type="molecule type" value="Genomic_DNA"/>
</dbReference>
<protein>
    <submittedName>
        <fullName evidence="2">Amidase domain-containing protein</fullName>
    </submittedName>
</protein>
<feature type="domain" description="Putative amidase" evidence="1">
    <location>
        <begin position="135"/>
        <end position="287"/>
    </location>
</feature>
<comment type="caution">
    <text evidence="2">The sequence shown here is derived from an EMBL/GenBank/DDBJ whole genome shotgun (WGS) entry which is preliminary data.</text>
</comment>
<dbReference type="InterPro" id="IPR024301">
    <property type="entry name" value="Amidase_6"/>
</dbReference>